<dbReference type="InterPro" id="IPR037185">
    <property type="entry name" value="EmrE-like"/>
</dbReference>
<feature type="transmembrane region" description="Helical" evidence="1">
    <location>
        <begin position="280"/>
        <end position="297"/>
    </location>
</feature>
<dbReference type="SUPFAM" id="SSF103481">
    <property type="entry name" value="Multidrug resistance efflux transporter EmrE"/>
    <property type="match status" value="2"/>
</dbReference>
<keyword evidence="4" id="KW-1185">Reference proteome</keyword>
<gene>
    <name evidence="3" type="ORF">NB700_004008</name>
</gene>
<dbReference type="Gene3D" id="1.10.3730.20">
    <property type="match status" value="1"/>
</dbReference>
<feature type="transmembrane region" description="Helical" evidence="1">
    <location>
        <begin position="21"/>
        <end position="40"/>
    </location>
</feature>
<feature type="domain" description="EamA" evidence="2">
    <location>
        <begin position="170"/>
        <end position="292"/>
    </location>
</feature>
<evidence type="ECO:0000256" key="1">
    <source>
        <dbReference type="SAM" id="Phobius"/>
    </source>
</evidence>
<feature type="transmembrane region" description="Helical" evidence="1">
    <location>
        <begin position="197"/>
        <end position="215"/>
    </location>
</feature>
<feature type="transmembrane region" description="Helical" evidence="1">
    <location>
        <begin position="113"/>
        <end position="131"/>
    </location>
</feature>
<evidence type="ECO:0000313" key="4">
    <source>
        <dbReference type="Proteomes" id="UP001320843"/>
    </source>
</evidence>
<evidence type="ECO:0000313" key="3">
    <source>
        <dbReference type="EMBL" id="MCW0401452.1"/>
    </source>
</evidence>
<feature type="transmembrane region" description="Helical" evidence="1">
    <location>
        <begin position="86"/>
        <end position="107"/>
    </location>
</feature>
<dbReference type="Pfam" id="PF00892">
    <property type="entry name" value="EamA"/>
    <property type="match status" value="2"/>
</dbReference>
<keyword evidence="1" id="KW-0472">Membrane</keyword>
<organism evidence="3 4">
    <name type="scientific">Xanthomonas sacchari</name>
    <dbReference type="NCBI Taxonomy" id="56458"/>
    <lineage>
        <taxon>Bacteria</taxon>
        <taxon>Pseudomonadati</taxon>
        <taxon>Pseudomonadota</taxon>
        <taxon>Gammaproteobacteria</taxon>
        <taxon>Lysobacterales</taxon>
        <taxon>Lysobacteraceae</taxon>
        <taxon>Xanthomonas</taxon>
    </lineage>
</organism>
<proteinExistence type="predicted"/>
<feature type="domain" description="EamA" evidence="2">
    <location>
        <begin position="27"/>
        <end position="157"/>
    </location>
</feature>
<name>A0ABT3E1C2_9XANT</name>
<keyword evidence="1" id="KW-0812">Transmembrane</keyword>
<dbReference type="EMBL" id="JANFWR010000047">
    <property type="protein sequence ID" value="MCW0401452.1"/>
    <property type="molecule type" value="Genomic_DNA"/>
</dbReference>
<evidence type="ECO:0000259" key="2">
    <source>
        <dbReference type="Pfam" id="PF00892"/>
    </source>
</evidence>
<dbReference type="Proteomes" id="UP001320843">
    <property type="component" value="Unassembled WGS sequence"/>
</dbReference>
<reference evidence="3 4" key="1">
    <citation type="submission" date="2022-06" db="EMBL/GenBank/DDBJ databases">
        <title>Dynamics of rice microbiomes reveals core vertical transmitted seed endophytes.</title>
        <authorList>
            <person name="Liao K."/>
            <person name="Zhang X."/>
        </authorList>
    </citation>
    <scope>NUCLEOTIDE SEQUENCE [LARGE SCALE GENOMIC DNA]</scope>
    <source>
        <strain evidence="3 4">YT10-10-1</strain>
    </source>
</reference>
<dbReference type="PANTHER" id="PTHR22911">
    <property type="entry name" value="ACYL-MALONYL CONDENSING ENZYME-RELATED"/>
    <property type="match status" value="1"/>
</dbReference>
<feature type="transmembrane region" description="Helical" evidence="1">
    <location>
        <begin position="143"/>
        <end position="161"/>
    </location>
</feature>
<keyword evidence="1" id="KW-1133">Transmembrane helix</keyword>
<feature type="transmembrane region" description="Helical" evidence="1">
    <location>
        <begin position="52"/>
        <end position="74"/>
    </location>
</feature>
<feature type="transmembrane region" description="Helical" evidence="1">
    <location>
        <begin position="167"/>
        <end position="190"/>
    </location>
</feature>
<comment type="caution">
    <text evidence="3">The sequence shown here is derived from an EMBL/GenBank/DDBJ whole genome shotgun (WGS) entry which is preliminary data.</text>
</comment>
<sequence length="314" mass="33481">MSPGTTRIADRGDNAPMPNSRSNAVAAAWMIAAVAFFSLMDASMKQLSTHYPALQVAALRGGASLPFVLVWVLASAGPRAIWPVRWGLHLLRGVLGIAMIGCFAWALRSLPLSTAYTIYFVAPLLVAALSVPLLGEYVGPRRWAAIGVGLIGVLVVLRPGMDGFVSLPGLMVLLAAIAYAVASVLVSLLARTDTSQSLVVWFLLIMALGAGALALPDWTPLRQADTGWIAGMGLAGALGQVALTQAFRRGDASLVAPLEYSGLLWVIPWDWLLWRKLPDAWTWVGGAIIVASGLYLLHRERIRAVAHPPPQARP</sequence>
<dbReference type="PANTHER" id="PTHR22911:SF103">
    <property type="entry name" value="BLR2811 PROTEIN"/>
    <property type="match status" value="1"/>
</dbReference>
<dbReference type="InterPro" id="IPR000620">
    <property type="entry name" value="EamA_dom"/>
</dbReference>
<accession>A0ABT3E1C2</accession>
<protein>
    <submittedName>
        <fullName evidence="3">Pseudopaline exporter CntI</fullName>
    </submittedName>
</protein>